<sequence>MKQKLSNLIEFGADQGNVKRTVFYDIKRNKLFVGNSVPFPMIFLPGAGLSYATYVLTEHLIIRGVVPLLFSFLLMLLLVLYQFKNRREKTIVEVESYEIPKDYFVVQRSNGIKTYALIVLFAFVSIVFAWLYIIFGGFLLLFLAVVMWYCFLILLLSGQFKKSKYLKILEGEKY</sequence>
<name>A0AAW3H3J3_STRGN</name>
<keyword evidence="1" id="KW-1133">Transmembrane helix</keyword>
<evidence type="ECO:0000313" key="3">
    <source>
        <dbReference type="Proteomes" id="UP000033658"/>
    </source>
</evidence>
<evidence type="ECO:0008006" key="4">
    <source>
        <dbReference type="Google" id="ProtNLM"/>
    </source>
</evidence>
<dbReference type="RefSeq" id="WP_045505082.1">
    <property type="nucleotide sequence ID" value="NZ_JAHZQE010000007.1"/>
</dbReference>
<feature type="transmembrane region" description="Helical" evidence="1">
    <location>
        <begin position="32"/>
        <end position="54"/>
    </location>
</feature>
<dbReference type="Proteomes" id="UP000033658">
    <property type="component" value="Unassembled WGS sequence"/>
</dbReference>
<evidence type="ECO:0000256" key="1">
    <source>
        <dbReference type="SAM" id="Phobius"/>
    </source>
</evidence>
<gene>
    <name evidence="2" type="ORF">TZ86_01638</name>
</gene>
<feature type="transmembrane region" description="Helical" evidence="1">
    <location>
        <begin position="139"/>
        <end position="157"/>
    </location>
</feature>
<comment type="caution">
    <text evidence="2">The sequence shown here is derived from an EMBL/GenBank/DDBJ whole genome shotgun (WGS) entry which is preliminary data.</text>
</comment>
<keyword evidence="1" id="KW-0472">Membrane</keyword>
<organism evidence="2 3">
    <name type="scientific">Streptococcus gordonii</name>
    <dbReference type="NCBI Taxonomy" id="1302"/>
    <lineage>
        <taxon>Bacteria</taxon>
        <taxon>Bacillati</taxon>
        <taxon>Bacillota</taxon>
        <taxon>Bacilli</taxon>
        <taxon>Lactobacillales</taxon>
        <taxon>Streptococcaceae</taxon>
        <taxon>Streptococcus</taxon>
    </lineage>
</organism>
<dbReference type="EMBL" id="JYGL01000002">
    <property type="protein sequence ID" value="KJQ56303.1"/>
    <property type="molecule type" value="Genomic_DNA"/>
</dbReference>
<evidence type="ECO:0000313" key="2">
    <source>
        <dbReference type="EMBL" id="KJQ56303.1"/>
    </source>
</evidence>
<keyword evidence="1" id="KW-0812">Transmembrane</keyword>
<feature type="transmembrane region" description="Helical" evidence="1">
    <location>
        <begin position="114"/>
        <end position="133"/>
    </location>
</feature>
<proteinExistence type="predicted"/>
<reference evidence="2 3" key="1">
    <citation type="submission" date="2015-02" db="EMBL/GenBank/DDBJ databases">
        <title>Evolution of amylase-binding proteins of oral streptococcal species.</title>
        <authorList>
            <person name="Haase E.M."/>
        </authorList>
    </citation>
    <scope>NUCLEOTIDE SEQUENCE [LARGE SCALE GENOMIC DNA]</scope>
    <source>
        <strain evidence="2 3">G9B</strain>
    </source>
</reference>
<dbReference type="AlphaFoldDB" id="A0AAW3H3J3"/>
<accession>A0AAW3H3J3</accession>
<protein>
    <recommendedName>
        <fullName evidence="4">Tandem five-TM protein</fullName>
    </recommendedName>
</protein>
<feature type="transmembrane region" description="Helical" evidence="1">
    <location>
        <begin position="60"/>
        <end position="81"/>
    </location>
</feature>